<feature type="compositionally biased region" description="Polar residues" evidence="1">
    <location>
        <begin position="118"/>
        <end position="127"/>
    </location>
</feature>
<dbReference type="RefSeq" id="XP_024744271.1">
    <property type="nucleotide sequence ID" value="XM_024882290.1"/>
</dbReference>
<feature type="compositionally biased region" description="Polar residues" evidence="1">
    <location>
        <begin position="85"/>
        <end position="96"/>
    </location>
</feature>
<gene>
    <name evidence="2" type="ORF">K444DRAFT_623553</name>
</gene>
<accession>A0A2J6TWI8</accession>
<reference evidence="2 3" key="1">
    <citation type="submission" date="2016-04" db="EMBL/GenBank/DDBJ databases">
        <title>A degradative enzymes factory behind the ericoid mycorrhizal symbiosis.</title>
        <authorList>
            <consortium name="DOE Joint Genome Institute"/>
            <person name="Martino E."/>
            <person name="Morin E."/>
            <person name="Grelet G."/>
            <person name="Kuo A."/>
            <person name="Kohler A."/>
            <person name="Daghino S."/>
            <person name="Barry K."/>
            <person name="Choi C."/>
            <person name="Cichocki N."/>
            <person name="Clum A."/>
            <person name="Copeland A."/>
            <person name="Hainaut M."/>
            <person name="Haridas S."/>
            <person name="Labutti K."/>
            <person name="Lindquist E."/>
            <person name="Lipzen A."/>
            <person name="Khouja H.-R."/>
            <person name="Murat C."/>
            <person name="Ohm R."/>
            <person name="Olson A."/>
            <person name="Spatafora J."/>
            <person name="Veneault-Fourrey C."/>
            <person name="Henrissat B."/>
            <person name="Grigoriev I."/>
            <person name="Martin F."/>
            <person name="Perotto S."/>
        </authorList>
    </citation>
    <scope>NUCLEOTIDE SEQUENCE [LARGE SCALE GENOMIC DNA]</scope>
    <source>
        <strain evidence="2 3">E</strain>
    </source>
</reference>
<organism evidence="2 3">
    <name type="scientific">Hyaloscypha bicolor E</name>
    <dbReference type="NCBI Taxonomy" id="1095630"/>
    <lineage>
        <taxon>Eukaryota</taxon>
        <taxon>Fungi</taxon>
        <taxon>Dikarya</taxon>
        <taxon>Ascomycota</taxon>
        <taxon>Pezizomycotina</taxon>
        <taxon>Leotiomycetes</taxon>
        <taxon>Helotiales</taxon>
        <taxon>Hyaloscyphaceae</taxon>
        <taxon>Hyaloscypha</taxon>
        <taxon>Hyaloscypha bicolor</taxon>
    </lineage>
</organism>
<evidence type="ECO:0000256" key="1">
    <source>
        <dbReference type="SAM" id="MobiDB-lite"/>
    </source>
</evidence>
<proteinExistence type="predicted"/>
<name>A0A2J6TWI8_9HELO</name>
<dbReference type="EMBL" id="KZ613740">
    <property type="protein sequence ID" value="PMD67367.1"/>
    <property type="molecule type" value="Genomic_DNA"/>
</dbReference>
<feature type="compositionally biased region" description="Acidic residues" evidence="1">
    <location>
        <begin position="39"/>
        <end position="62"/>
    </location>
</feature>
<protein>
    <submittedName>
        <fullName evidence="2">Uncharacterized protein</fullName>
    </submittedName>
</protein>
<dbReference type="InParanoid" id="A0A2J6TWI8"/>
<dbReference type="GeneID" id="36590367"/>
<evidence type="ECO:0000313" key="3">
    <source>
        <dbReference type="Proteomes" id="UP000235371"/>
    </source>
</evidence>
<keyword evidence="3" id="KW-1185">Reference proteome</keyword>
<evidence type="ECO:0000313" key="2">
    <source>
        <dbReference type="EMBL" id="PMD67367.1"/>
    </source>
</evidence>
<feature type="region of interest" description="Disordered" evidence="1">
    <location>
        <begin position="1"/>
        <end position="127"/>
    </location>
</feature>
<dbReference type="AlphaFoldDB" id="A0A2J6TWI8"/>
<feature type="compositionally biased region" description="Basic and acidic residues" evidence="1">
    <location>
        <begin position="16"/>
        <end position="30"/>
    </location>
</feature>
<sequence length="127" mass="13715">MAANNVASRKSTRWASLRDAEYGDANRDSGSEGAGMFVPDEESDLDEYGGEYLEGEGDDTESQNESSPEVDSMASLETNDRNIDDNPNTGTSNYSFNVPKDADGDASMMNEALAETPQFHNNRSSTA</sequence>
<dbReference type="Proteomes" id="UP000235371">
    <property type="component" value="Unassembled WGS sequence"/>
</dbReference>